<evidence type="ECO:0000313" key="1">
    <source>
        <dbReference type="EMBL" id="MBK4738799.1"/>
    </source>
</evidence>
<dbReference type="Proteomes" id="UP000622890">
    <property type="component" value="Unassembled WGS sequence"/>
</dbReference>
<comment type="caution">
    <text evidence="1">The sequence shown here is derived from an EMBL/GenBank/DDBJ whole genome shotgun (WGS) entry which is preliminary data.</text>
</comment>
<accession>A0A934SZY7</accession>
<sequence length="127" mass="14323">MKNAKSDGSYASDSENASETLRARIRFHLHQNFDIQHIAKAADNCRHVSAGWITPFAQHAVQALAADTGASTQFLESNRQIDQIPEKHAGGRFINFILAPIMQIQRALEYGNRIEWIKDLRIGLYFA</sequence>
<dbReference type="RefSeq" id="WP_200598171.1">
    <property type="nucleotide sequence ID" value="NZ_JAEPBG010000027.1"/>
</dbReference>
<name>A0A934SZY7_9BURK</name>
<evidence type="ECO:0000313" key="2">
    <source>
        <dbReference type="Proteomes" id="UP000622890"/>
    </source>
</evidence>
<protein>
    <submittedName>
        <fullName evidence="1">Uncharacterized protein</fullName>
    </submittedName>
</protein>
<reference evidence="1" key="1">
    <citation type="submission" date="2021-01" db="EMBL/GenBank/DDBJ databases">
        <title>Genome sequence of strain Noviherbaspirillum sp. DKR-6.</title>
        <authorList>
            <person name="Chaudhary D.K."/>
        </authorList>
    </citation>
    <scope>NUCLEOTIDE SEQUENCE</scope>
    <source>
        <strain evidence="1">DKR-6</strain>
    </source>
</reference>
<dbReference type="EMBL" id="JAEPBG010000027">
    <property type="protein sequence ID" value="MBK4738799.1"/>
    <property type="molecule type" value="Genomic_DNA"/>
</dbReference>
<keyword evidence="2" id="KW-1185">Reference proteome</keyword>
<dbReference type="AlphaFoldDB" id="A0A934SZY7"/>
<proteinExistence type="predicted"/>
<organism evidence="1 2">
    <name type="scientific">Noviherbaspirillum pedocola</name>
    <dbReference type="NCBI Taxonomy" id="2801341"/>
    <lineage>
        <taxon>Bacteria</taxon>
        <taxon>Pseudomonadati</taxon>
        <taxon>Pseudomonadota</taxon>
        <taxon>Betaproteobacteria</taxon>
        <taxon>Burkholderiales</taxon>
        <taxon>Oxalobacteraceae</taxon>
        <taxon>Noviherbaspirillum</taxon>
    </lineage>
</organism>
<gene>
    <name evidence="1" type="ORF">JJB74_29665</name>
</gene>